<organism evidence="1 2">
    <name type="scientific">Pseudomonas helleri</name>
    <dbReference type="NCBI Taxonomy" id="1608996"/>
    <lineage>
        <taxon>Bacteria</taxon>
        <taxon>Pseudomonadati</taxon>
        <taxon>Pseudomonadota</taxon>
        <taxon>Gammaproteobacteria</taxon>
        <taxon>Pseudomonadales</taxon>
        <taxon>Pseudomonadaceae</taxon>
        <taxon>Pseudomonas</taxon>
    </lineage>
</organism>
<dbReference type="AlphaFoldDB" id="A0A7X1Y401"/>
<comment type="caution">
    <text evidence="1">The sequence shown here is derived from an EMBL/GenBank/DDBJ whole genome shotgun (WGS) entry which is preliminary data.</text>
</comment>
<dbReference type="RefSeq" id="WP_153350371.1">
    <property type="nucleotide sequence ID" value="NZ_WIVX01000001.1"/>
</dbReference>
<evidence type="ECO:0000313" key="2">
    <source>
        <dbReference type="Proteomes" id="UP000470186"/>
    </source>
</evidence>
<sequence>MSKNSVWLEKAGDRVLVDVGSAADGYWRGLGYGEPVASLPDEPAVIEKPVKKVRVKKVVEALES</sequence>
<dbReference type="EMBL" id="WIVX01000001">
    <property type="protein sequence ID" value="MQU29851.1"/>
    <property type="molecule type" value="Genomic_DNA"/>
</dbReference>
<gene>
    <name evidence="1" type="ORF">GHO30_00315</name>
</gene>
<reference evidence="1 2" key="1">
    <citation type="submission" date="2019-10" db="EMBL/GenBank/DDBJ databases">
        <title>Evaluation of single-gene subtyping targets for Pseudomonas.</title>
        <authorList>
            <person name="Reichler S.J."/>
            <person name="Orsi R.H."/>
            <person name="Wiedmann M."/>
            <person name="Martin N.H."/>
            <person name="Murphy S.I."/>
        </authorList>
    </citation>
    <scope>NUCLEOTIDE SEQUENCE [LARGE SCALE GENOMIC DNA]</scope>
    <source>
        <strain evidence="1 2">FSL R10-2107</strain>
    </source>
</reference>
<accession>A0A7X1Y401</accession>
<protein>
    <submittedName>
        <fullName evidence="1">Uncharacterized protein</fullName>
    </submittedName>
</protein>
<keyword evidence="2" id="KW-1185">Reference proteome</keyword>
<name>A0A7X1Y401_9PSED</name>
<evidence type="ECO:0000313" key="1">
    <source>
        <dbReference type="EMBL" id="MQU29851.1"/>
    </source>
</evidence>
<proteinExistence type="predicted"/>
<dbReference type="Proteomes" id="UP000470186">
    <property type="component" value="Unassembled WGS sequence"/>
</dbReference>